<keyword evidence="3" id="KW-0862">Zinc</keyword>
<evidence type="ECO:0000313" key="8">
    <source>
        <dbReference type="Proteomes" id="UP000593562"/>
    </source>
</evidence>
<feature type="domain" description="FLZ-type" evidence="6">
    <location>
        <begin position="321"/>
        <end position="365"/>
    </location>
</feature>
<dbReference type="InParanoid" id="A0A7J7DB28"/>
<dbReference type="AlphaFoldDB" id="A0A7J7DB28"/>
<sequence>MLRKRTRSQQKDQPMSQLAKSDSVSESYNQSDVLGHKQKNSTLFSIPGLFVGLTPKGLSDSDSVRSPTSPLEFRVLENLRNSIRSPRSPRFGQQKSWGSGKVGLSIIDSLDDDTKTSSKVLRSSESKNILFGPRVGVKIPDQTQINSFEAAKSLPRNFAISPHTKNKSSTQKGNSDVLFEIGETPIEPDPFGKFRSCSLDSCRSFSVRSTPTHVNSPPKLFGGSSYSNTYSHTNLTFTPMSVGSGNGFSGSLSASEIELSEDYTCVISHGPNPKKTHIFGDRILKCHNNDLSNFGKNGEMETDLQHMDIVSKTASLFNSGDFLSFCFSCGKKLEEGKDIYIYRGEKAFCSLDCRSQEIMMDEALEEDTGESSEDSPTQI</sequence>
<proteinExistence type="inferred from homology"/>
<dbReference type="InterPro" id="IPR044585">
    <property type="entry name" value="FLZ10/11"/>
</dbReference>
<keyword evidence="8" id="KW-1185">Reference proteome</keyword>
<name>A0A7J7DB28_TRIWF</name>
<dbReference type="OrthoDB" id="685855at2759"/>
<evidence type="ECO:0000256" key="5">
    <source>
        <dbReference type="SAM" id="MobiDB-lite"/>
    </source>
</evidence>
<protein>
    <recommendedName>
        <fullName evidence="6">FLZ-type domain-containing protein</fullName>
    </recommendedName>
</protein>
<dbReference type="Pfam" id="PF04570">
    <property type="entry name" value="zf-FLZ"/>
    <property type="match status" value="1"/>
</dbReference>
<feature type="compositionally biased region" description="Polar residues" evidence="5">
    <location>
        <begin position="11"/>
        <end position="32"/>
    </location>
</feature>
<evidence type="ECO:0000313" key="7">
    <source>
        <dbReference type="EMBL" id="KAF5743276.1"/>
    </source>
</evidence>
<evidence type="ECO:0000256" key="4">
    <source>
        <dbReference type="PROSITE-ProRule" id="PRU01131"/>
    </source>
</evidence>
<evidence type="ECO:0000256" key="1">
    <source>
        <dbReference type="ARBA" id="ARBA00009374"/>
    </source>
</evidence>
<feature type="zinc finger region" description="FLZ-type" evidence="4">
    <location>
        <begin position="321"/>
        <end position="365"/>
    </location>
</feature>
<feature type="region of interest" description="Disordered" evidence="5">
    <location>
        <begin position="1"/>
        <end position="32"/>
    </location>
</feature>
<keyword evidence="2" id="KW-0479">Metal-binding</keyword>
<dbReference type="PROSITE" id="PS51795">
    <property type="entry name" value="ZF_FLZ"/>
    <property type="match status" value="1"/>
</dbReference>
<organism evidence="7 8">
    <name type="scientific">Tripterygium wilfordii</name>
    <name type="common">Thunder God vine</name>
    <dbReference type="NCBI Taxonomy" id="458696"/>
    <lineage>
        <taxon>Eukaryota</taxon>
        <taxon>Viridiplantae</taxon>
        <taxon>Streptophyta</taxon>
        <taxon>Embryophyta</taxon>
        <taxon>Tracheophyta</taxon>
        <taxon>Spermatophyta</taxon>
        <taxon>Magnoliopsida</taxon>
        <taxon>eudicotyledons</taxon>
        <taxon>Gunneridae</taxon>
        <taxon>Pentapetalae</taxon>
        <taxon>rosids</taxon>
        <taxon>fabids</taxon>
        <taxon>Celastrales</taxon>
        <taxon>Celastraceae</taxon>
        <taxon>Tripterygium</taxon>
    </lineage>
</organism>
<comment type="caution">
    <text evidence="7">The sequence shown here is derived from an EMBL/GenBank/DDBJ whole genome shotgun (WGS) entry which is preliminary data.</text>
</comment>
<comment type="similarity">
    <text evidence="1">Belongs to the FLZ family.</text>
</comment>
<evidence type="ECO:0000256" key="3">
    <source>
        <dbReference type="ARBA" id="ARBA00022771"/>
    </source>
</evidence>
<accession>A0A7J7DB28</accession>
<dbReference type="PANTHER" id="PTHR46868:SF3">
    <property type="entry name" value="FCS-LIKE ZINC FINGER 11"/>
    <property type="match status" value="1"/>
</dbReference>
<evidence type="ECO:0000256" key="2">
    <source>
        <dbReference type="ARBA" id="ARBA00022723"/>
    </source>
</evidence>
<dbReference type="GO" id="GO:0008270">
    <property type="term" value="F:zinc ion binding"/>
    <property type="evidence" value="ECO:0007669"/>
    <property type="project" value="UniProtKB-KW"/>
</dbReference>
<reference evidence="7 8" key="1">
    <citation type="journal article" date="2020" name="Nat. Commun.">
        <title>Genome of Tripterygium wilfordii and identification of cytochrome P450 involved in triptolide biosynthesis.</title>
        <authorList>
            <person name="Tu L."/>
            <person name="Su P."/>
            <person name="Zhang Z."/>
            <person name="Gao L."/>
            <person name="Wang J."/>
            <person name="Hu T."/>
            <person name="Zhou J."/>
            <person name="Zhang Y."/>
            <person name="Zhao Y."/>
            <person name="Liu Y."/>
            <person name="Song Y."/>
            <person name="Tong Y."/>
            <person name="Lu Y."/>
            <person name="Yang J."/>
            <person name="Xu C."/>
            <person name="Jia M."/>
            <person name="Peters R.J."/>
            <person name="Huang L."/>
            <person name="Gao W."/>
        </authorList>
    </citation>
    <scope>NUCLEOTIDE SEQUENCE [LARGE SCALE GENOMIC DNA]</scope>
    <source>
        <strain evidence="8">cv. XIE 37</strain>
        <tissue evidence="7">Leaf</tissue>
    </source>
</reference>
<keyword evidence="3" id="KW-0863">Zinc-finger</keyword>
<dbReference type="InterPro" id="IPR007650">
    <property type="entry name" value="Zf-FLZ_dom"/>
</dbReference>
<evidence type="ECO:0000259" key="6">
    <source>
        <dbReference type="PROSITE" id="PS51795"/>
    </source>
</evidence>
<dbReference type="PANTHER" id="PTHR46868">
    <property type="entry name" value="FCS-LIKE ZINC FINGER 11"/>
    <property type="match status" value="1"/>
</dbReference>
<gene>
    <name evidence="7" type="ORF">HS088_TW09G01342</name>
</gene>
<dbReference type="EMBL" id="JAAARO010000009">
    <property type="protein sequence ID" value="KAF5743276.1"/>
    <property type="molecule type" value="Genomic_DNA"/>
</dbReference>
<dbReference type="Proteomes" id="UP000593562">
    <property type="component" value="Unassembled WGS sequence"/>
</dbReference>
<dbReference type="FunCoup" id="A0A7J7DB28">
    <property type="interactions" value="672"/>
</dbReference>